<keyword evidence="11" id="KW-0057">Aromatic amino acid biosynthesis</keyword>
<dbReference type="CDD" id="cd13630">
    <property type="entry name" value="PBP2_PDT_1"/>
    <property type="match status" value="1"/>
</dbReference>
<dbReference type="Gene3D" id="3.40.190.10">
    <property type="entry name" value="Periplasmic binding protein-like II"/>
    <property type="match status" value="2"/>
</dbReference>
<dbReference type="NCBIfam" id="NF008865">
    <property type="entry name" value="PRK11898.1"/>
    <property type="match status" value="1"/>
</dbReference>
<evidence type="ECO:0000256" key="18">
    <source>
        <dbReference type="ARBA" id="ARBA00047848"/>
    </source>
</evidence>
<comment type="pathway">
    <text evidence="4">Amino-acid biosynthesis; L-phenylalanine biosynthesis; phenylpyruvate from prephenate: step 1/1.</text>
</comment>
<keyword evidence="15" id="KW-0511">Multifunctional enzyme</keyword>
<dbReference type="InterPro" id="IPR045865">
    <property type="entry name" value="ACT-like_dom_sf"/>
</dbReference>
<dbReference type="GO" id="GO:0004664">
    <property type="term" value="F:prephenate dehydratase activity"/>
    <property type="evidence" value="ECO:0007669"/>
    <property type="project" value="UniProtKB-EC"/>
</dbReference>
<dbReference type="GO" id="GO:0005737">
    <property type="term" value="C:cytoplasm"/>
    <property type="evidence" value="ECO:0007669"/>
    <property type="project" value="UniProtKB-SubCell"/>
</dbReference>
<evidence type="ECO:0000256" key="13">
    <source>
        <dbReference type="ARBA" id="ARBA00023235"/>
    </source>
</evidence>
<dbReference type="Proteomes" id="UP000604381">
    <property type="component" value="Unassembled WGS sequence"/>
</dbReference>
<comment type="function">
    <text evidence="2">Catalyzes the Claisen rearrangement of chorismate to prephenate and the decarboxylation/dehydration of prephenate to phenylpyruvate.</text>
</comment>
<dbReference type="PROSITE" id="PS00858">
    <property type="entry name" value="PREPHENATE_DEHYDR_2"/>
    <property type="match status" value="1"/>
</dbReference>
<dbReference type="SUPFAM" id="SSF55021">
    <property type="entry name" value="ACT-like"/>
    <property type="match status" value="1"/>
</dbReference>
<evidence type="ECO:0000256" key="1">
    <source>
        <dbReference type="ARBA" id="ARBA00000824"/>
    </source>
</evidence>
<evidence type="ECO:0000256" key="14">
    <source>
        <dbReference type="ARBA" id="ARBA00023239"/>
    </source>
</evidence>
<evidence type="ECO:0000256" key="4">
    <source>
        <dbReference type="ARBA" id="ARBA00004741"/>
    </source>
</evidence>
<comment type="catalytic activity">
    <reaction evidence="18">
        <text>prephenate + H(+) = 3-phenylpyruvate + CO2 + H2O</text>
        <dbReference type="Rhea" id="RHEA:21648"/>
        <dbReference type="ChEBI" id="CHEBI:15377"/>
        <dbReference type="ChEBI" id="CHEBI:15378"/>
        <dbReference type="ChEBI" id="CHEBI:16526"/>
        <dbReference type="ChEBI" id="CHEBI:18005"/>
        <dbReference type="ChEBI" id="CHEBI:29934"/>
        <dbReference type="EC" id="4.2.1.51"/>
    </reaction>
</comment>
<feature type="domain" description="Prephenate dehydratase" evidence="21">
    <location>
        <begin position="95"/>
        <end position="271"/>
    </location>
</feature>
<feature type="domain" description="ACT" evidence="22">
    <location>
        <begin position="283"/>
        <end position="362"/>
    </location>
</feature>
<accession>A0A930UCN4</accession>
<dbReference type="PIRSF" id="PIRSF001500">
    <property type="entry name" value="Chor_mut_pdt_Ppr"/>
    <property type="match status" value="1"/>
</dbReference>
<protein>
    <recommendedName>
        <fullName evidence="8">Bifunctional chorismate mutase/prephenate dehydratase</fullName>
        <ecNumber evidence="7">4.2.1.51</ecNumber>
        <ecNumber evidence="6">5.4.99.5</ecNumber>
    </recommendedName>
    <alternativeName>
        <fullName evidence="17">Chorismate mutase-prephenate dehydratase</fullName>
    </alternativeName>
    <alternativeName>
        <fullName evidence="16">p-protein</fullName>
    </alternativeName>
</protein>
<feature type="domain" description="Chorismate mutase" evidence="20">
    <location>
        <begin position="1"/>
        <end position="95"/>
    </location>
</feature>
<dbReference type="PROSITE" id="PS51171">
    <property type="entry name" value="PREPHENATE_DEHYDR_3"/>
    <property type="match status" value="1"/>
</dbReference>
<dbReference type="GO" id="GO:0009094">
    <property type="term" value="P:L-phenylalanine biosynthetic process"/>
    <property type="evidence" value="ECO:0007669"/>
    <property type="project" value="UniProtKB-KW"/>
</dbReference>
<evidence type="ECO:0000256" key="15">
    <source>
        <dbReference type="ARBA" id="ARBA00023268"/>
    </source>
</evidence>
<evidence type="ECO:0000313" key="24">
    <source>
        <dbReference type="Proteomes" id="UP000604381"/>
    </source>
</evidence>
<dbReference type="PROSITE" id="PS51671">
    <property type="entry name" value="ACT"/>
    <property type="match status" value="1"/>
</dbReference>
<keyword evidence="24" id="KW-1185">Reference proteome</keyword>
<dbReference type="EMBL" id="JADHEI010000033">
    <property type="protein sequence ID" value="MBF2735480.1"/>
    <property type="molecule type" value="Genomic_DNA"/>
</dbReference>
<comment type="caution">
    <text evidence="23">The sequence shown here is derived from an EMBL/GenBank/DDBJ whole genome shotgun (WGS) entry which is preliminary data.</text>
</comment>
<dbReference type="InterPro" id="IPR001086">
    <property type="entry name" value="Preph_deHydtase"/>
</dbReference>
<evidence type="ECO:0000259" key="21">
    <source>
        <dbReference type="PROSITE" id="PS51171"/>
    </source>
</evidence>
<dbReference type="Pfam" id="PF00800">
    <property type="entry name" value="PDT"/>
    <property type="match status" value="1"/>
</dbReference>
<evidence type="ECO:0000256" key="6">
    <source>
        <dbReference type="ARBA" id="ARBA00012404"/>
    </source>
</evidence>
<reference evidence="23" key="1">
    <citation type="submission" date="2020-10" db="EMBL/GenBank/DDBJ databases">
        <title>An improved Amphimedon queenslandica hologenome assembly reveals how three proteobacterial symbionts can extend the metabolic phenotypic of their marine sponge host.</title>
        <authorList>
            <person name="Degnan B."/>
            <person name="Degnan S."/>
            <person name="Xiang X."/>
        </authorList>
    </citation>
    <scope>NUCLEOTIDE SEQUENCE</scope>
    <source>
        <strain evidence="23">AqS2</strain>
    </source>
</reference>
<dbReference type="InterPro" id="IPR002912">
    <property type="entry name" value="ACT_dom"/>
</dbReference>
<keyword evidence="10" id="KW-0028">Amino-acid biosynthesis</keyword>
<organism evidence="23 24">
    <name type="scientific">Candidatus Amphirhobacter heronislandensis</name>
    <dbReference type="NCBI Taxonomy" id="1732024"/>
    <lineage>
        <taxon>Bacteria</taxon>
        <taxon>Pseudomonadati</taxon>
        <taxon>Pseudomonadota</taxon>
        <taxon>Gammaproteobacteria</taxon>
        <taxon>Candidatus Tethybacterales</taxon>
        <taxon>Candidatus Tethybacteraceae</taxon>
        <taxon>Candidatus Amphirhobacter</taxon>
    </lineage>
</organism>
<dbReference type="SUPFAM" id="SSF53850">
    <property type="entry name" value="Periplasmic binding protein-like II"/>
    <property type="match status" value="1"/>
</dbReference>
<evidence type="ECO:0000313" key="23">
    <source>
        <dbReference type="EMBL" id="MBF2735480.1"/>
    </source>
</evidence>
<gene>
    <name evidence="23" type="primary">pheA</name>
    <name evidence="23" type="ORF">ISN26_05315</name>
</gene>
<evidence type="ECO:0000256" key="9">
    <source>
        <dbReference type="ARBA" id="ARBA00022490"/>
    </source>
</evidence>
<evidence type="ECO:0000256" key="7">
    <source>
        <dbReference type="ARBA" id="ARBA00013147"/>
    </source>
</evidence>
<dbReference type="PANTHER" id="PTHR21022:SF19">
    <property type="entry name" value="PREPHENATE DEHYDRATASE-RELATED"/>
    <property type="match status" value="1"/>
</dbReference>
<dbReference type="InterPro" id="IPR036979">
    <property type="entry name" value="CM_dom_sf"/>
</dbReference>
<evidence type="ECO:0000256" key="11">
    <source>
        <dbReference type="ARBA" id="ARBA00023141"/>
    </source>
</evidence>
<evidence type="ECO:0000256" key="2">
    <source>
        <dbReference type="ARBA" id="ARBA00002364"/>
    </source>
</evidence>
<proteinExistence type="predicted"/>
<evidence type="ECO:0000256" key="10">
    <source>
        <dbReference type="ARBA" id="ARBA00022605"/>
    </source>
</evidence>
<dbReference type="SMART" id="SM00830">
    <property type="entry name" value="CM_2"/>
    <property type="match status" value="1"/>
</dbReference>
<evidence type="ECO:0000256" key="19">
    <source>
        <dbReference type="PIRSR" id="PIRSR001500-2"/>
    </source>
</evidence>
<dbReference type="AlphaFoldDB" id="A0A930UCN4"/>
<dbReference type="CDD" id="cd04905">
    <property type="entry name" value="ACT_CM-PDT"/>
    <property type="match status" value="1"/>
</dbReference>
<dbReference type="InterPro" id="IPR036263">
    <property type="entry name" value="Chorismate_II_sf"/>
</dbReference>
<evidence type="ECO:0000256" key="3">
    <source>
        <dbReference type="ARBA" id="ARBA00004496"/>
    </source>
</evidence>
<dbReference type="InterPro" id="IPR018528">
    <property type="entry name" value="Preph_deHydtase_CS"/>
</dbReference>
<dbReference type="EC" id="5.4.99.5" evidence="6"/>
<evidence type="ECO:0000256" key="12">
    <source>
        <dbReference type="ARBA" id="ARBA00023222"/>
    </source>
</evidence>
<dbReference type="InterPro" id="IPR002701">
    <property type="entry name" value="CM_II_prokaryot"/>
</dbReference>
<evidence type="ECO:0000256" key="16">
    <source>
        <dbReference type="ARBA" id="ARBA00031175"/>
    </source>
</evidence>
<dbReference type="PANTHER" id="PTHR21022">
    <property type="entry name" value="PREPHENATE DEHYDRATASE P PROTEIN"/>
    <property type="match status" value="1"/>
</dbReference>
<evidence type="ECO:0000256" key="5">
    <source>
        <dbReference type="ARBA" id="ARBA00004817"/>
    </source>
</evidence>
<dbReference type="Gene3D" id="3.30.70.260">
    <property type="match status" value="1"/>
</dbReference>
<evidence type="ECO:0000259" key="20">
    <source>
        <dbReference type="PROSITE" id="PS51168"/>
    </source>
</evidence>
<dbReference type="PROSITE" id="PS51168">
    <property type="entry name" value="CHORISMATE_MUT_2"/>
    <property type="match status" value="1"/>
</dbReference>
<name>A0A930UCN4_9GAMM</name>
<dbReference type="EC" id="4.2.1.51" evidence="7"/>
<dbReference type="GO" id="GO:0004106">
    <property type="term" value="F:chorismate mutase activity"/>
    <property type="evidence" value="ECO:0007669"/>
    <property type="project" value="UniProtKB-EC"/>
</dbReference>
<keyword evidence="9" id="KW-0963">Cytoplasm</keyword>
<keyword evidence="12" id="KW-0584">Phenylalanine biosynthesis</keyword>
<dbReference type="SUPFAM" id="SSF48600">
    <property type="entry name" value="Chorismate mutase II"/>
    <property type="match status" value="1"/>
</dbReference>
<dbReference type="Gene3D" id="1.20.59.10">
    <property type="entry name" value="Chorismate mutase"/>
    <property type="match status" value="1"/>
</dbReference>
<dbReference type="Pfam" id="PF01842">
    <property type="entry name" value="ACT"/>
    <property type="match status" value="1"/>
</dbReference>
<dbReference type="Pfam" id="PF01817">
    <property type="entry name" value="CM_2"/>
    <property type="match status" value="1"/>
</dbReference>
<evidence type="ECO:0000256" key="17">
    <source>
        <dbReference type="ARBA" id="ARBA00031520"/>
    </source>
</evidence>
<comment type="pathway">
    <text evidence="5">Metabolic intermediate biosynthesis; prephenate biosynthesis; prephenate from chorismate: step 1/1.</text>
</comment>
<dbReference type="GO" id="GO:0046417">
    <property type="term" value="P:chorismate metabolic process"/>
    <property type="evidence" value="ECO:0007669"/>
    <property type="project" value="InterPro"/>
</dbReference>
<keyword evidence="13" id="KW-0413">Isomerase</keyword>
<keyword evidence="14 23" id="KW-0456">Lyase</keyword>
<evidence type="ECO:0000259" key="22">
    <source>
        <dbReference type="PROSITE" id="PS51671"/>
    </source>
</evidence>
<evidence type="ECO:0000256" key="8">
    <source>
        <dbReference type="ARBA" id="ARBA00014401"/>
    </source>
</evidence>
<dbReference type="InterPro" id="IPR008242">
    <property type="entry name" value="Chor_mutase/pphenate_deHydtase"/>
</dbReference>
<comment type="subcellular location">
    <subcellularLocation>
        <location evidence="3">Cytoplasm</location>
    </subcellularLocation>
</comment>
<sequence>MDSKELAALRAQVDGIDDKIIELLRERMRVAGQIGDRKIAMLKEAQDFDFVDPAREAQVIKRLQDQAGTELPAEFVSRLYREIMAEALNRQHPVKASYLGPAGTFSHEAALQHFGVATELVPQDSIRACADAVEHDKARYAVVPYENSTEGGVGETLALLLETRLRACGETQLRVRQHLLGRAGQDLGALRLVYSHPQSFAQCRSWFEGNLPGAARIECASNSAAALAASKEEGAAAIGPRGAALQHGLEVLVEDIEDNPDNVTRFLILGKDEARPSGNDKTSIVFSVHDRPGALHDMLRYFSDSGLNLTRLESRPEPGSRLGNYMFFVDVIGHGAEEPLKGILAKVAKEAASFTNIGSYPRVEIGG</sequence>
<comment type="catalytic activity">
    <reaction evidence="1">
        <text>chorismate = prephenate</text>
        <dbReference type="Rhea" id="RHEA:13897"/>
        <dbReference type="ChEBI" id="CHEBI:29748"/>
        <dbReference type="ChEBI" id="CHEBI:29934"/>
        <dbReference type="EC" id="5.4.99.5"/>
    </reaction>
</comment>
<feature type="site" description="Essential for prephenate dehydratase activity" evidence="19">
    <location>
        <position position="264"/>
    </location>
</feature>